<keyword evidence="3" id="KW-0328">Glycosyltransferase</keyword>
<sequence length="194" mass="22444">MGWTLQQPRSRHLLLLFITFASCVTVVFISKSDTREMYDHGSVTYKMAEMEMRVDHLTRLYELRDKDVQELIKHFSSVLKTIVKSLNVSVSGDIESLIVAYNKSIEMVRSPMANFDVYTFLPHLRSHKDYLRPLILHSGGRNAVSMVFGVPTVRRQQQTYLIQTLINLVSNMNQTEQKDSLIVIMIGEVTHVYY</sequence>
<keyword evidence="1" id="KW-0472">Membrane</keyword>
<dbReference type="InterPro" id="IPR006759">
    <property type="entry name" value="Glyco_transf_54"/>
</dbReference>
<evidence type="ECO:0000256" key="1">
    <source>
        <dbReference type="SAM" id="Phobius"/>
    </source>
</evidence>
<dbReference type="InterPro" id="IPR057279">
    <property type="entry name" value="MGAT4"/>
</dbReference>
<proteinExistence type="predicted"/>
<dbReference type="GO" id="GO:0005795">
    <property type="term" value="C:Golgi stack"/>
    <property type="evidence" value="ECO:0007669"/>
    <property type="project" value="TreeGrafter"/>
</dbReference>
<keyword evidence="1" id="KW-0812">Transmembrane</keyword>
<dbReference type="PANTHER" id="PTHR12062">
    <property type="entry name" value="N-ACETYLGLUCOSAMINYLTRANSFERASE VI"/>
    <property type="match status" value="1"/>
</dbReference>
<gene>
    <name evidence="3" type="primary">MGAT4A</name>
    <name evidence="3" type="ORF">g.67551</name>
</gene>
<name>A0A2S2R767_9HEMI</name>
<evidence type="ECO:0000259" key="2">
    <source>
        <dbReference type="Pfam" id="PF04666"/>
    </source>
</evidence>
<feature type="transmembrane region" description="Helical" evidence="1">
    <location>
        <begin position="12"/>
        <end position="30"/>
    </location>
</feature>
<keyword evidence="1" id="KW-1133">Transmembrane helix</keyword>
<keyword evidence="3" id="KW-0808">Transferase</keyword>
<dbReference type="PANTHER" id="PTHR12062:SF9">
    <property type="entry name" value="ALPHA-1,3-MANNOSYL-GLYCOPROTEIN 4-BETA-N-ACETYLGLUCOSAMINYLTRANSFERASE A, ISOFORM A"/>
    <property type="match status" value="1"/>
</dbReference>
<dbReference type="OrthoDB" id="2016523at2759"/>
<reference evidence="3" key="1">
    <citation type="submission" date="2018-04" db="EMBL/GenBank/DDBJ databases">
        <title>Transcriptome assembly of Sipha flava.</title>
        <authorList>
            <person name="Scully E.D."/>
            <person name="Geib S.M."/>
            <person name="Palmer N.A."/>
            <person name="Koch K."/>
            <person name="Bradshaw J."/>
            <person name="Heng-Moss T."/>
            <person name="Sarath G."/>
        </authorList>
    </citation>
    <scope>NUCLEOTIDE SEQUENCE</scope>
</reference>
<dbReference type="GO" id="GO:0008375">
    <property type="term" value="F:acetylglucosaminyltransferase activity"/>
    <property type="evidence" value="ECO:0007669"/>
    <property type="project" value="TreeGrafter"/>
</dbReference>
<dbReference type="EMBL" id="GGMS01016642">
    <property type="protein sequence ID" value="MBY85845.1"/>
    <property type="molecule type" value="Transcribed_RNA"/>
</dbReference>
<dbReference type="AlphaFoldDB" id="A0A2S2R767"/>
<evidence type="ECO:0000313" key="3">
    <source>
        <dbReference type="EMBL" id="MBY85845.1"/>
    </source>
</evidence>
<dbReference type="GO" id="GO:0005783">
    <property type="term" value="C:endoplasmic reticulum"/>
    <property type="evidence" value="ECO:0007669"/>
    <property type="project" value="TreeGrafter"/>
</dbReference>
<protein>
    <submittedName>
        <fullName evidence="3">Alpha-1,3-mannosyl-glycoprotein 4-beta-N-acetylglucosaminyltransferase A</fullName>
    </submittedName>
</protein>
<accession>A0A2S2R767</accession>
<feature type="domain" description="MGAT4 conserved region" evidence="2">
    <location>
        <begin position="117"/>
        <end position="193"/>
    </location>
</feature>
<dbReference type="GO" id="GO:0005793">
    <property type="term" value="C:endoplasmic reticulum-Golgi intermediate compartment"/>
    <property type="evidence" value="ECO:0007669"/>
    <property type="project" value="TreeGrafter"/>
</dbReference>
<dbReference type="Pfam" id="PF04666">
    <property type="entry name" value="MGAT4_cons"/>
    <property type="match status" value="1"/>
</dbReference>
<organism evidence="3">
    <name type="scientific">Sipha flava</name>
    <name type="common">yellow sugarcane aphid</name>
    <dbReference type="NCBI Taxonomy" id="143950"/>
    <lineage>
        <taxon>Eukaryota</taxon>
        <taxon>Metazoa</taxon>
        <taxon>Ecdysozoa</taxon>
        <taxon>Arthropoda</taxon>
        <taxon>Hexapoda</taxon>
        <taxon>Insecta</taxon>
        <taxon>Pterygota</taxon>
        <taxon>Neoptera</taxon>
        <taxon>Paraneoptera</taxon>
        <taxon>Hemiptera</taxon>
        <taxon>Sternorrhyncha</taxon>
        <taxon>Aphidomorpha</taxon>
        <taxon>Aphidoidea</taxon>
        <taxon>Aphididae</taxon>
        <taxon>Sipha</taxon>
    </lineage>
</organism>
<dbReference type="GO" id="GO:0006487">
    <property type="term" value="P:protein N-linked glycosylation"/>
    <property type="evidence" value="ECO:0007669"/>
    <property type="project" value="TreeGrafter"/>
</dbReference>